<evidence type="ECO:0000256" key="2">
    <source>
        <dbReference type="SAM" id="SignalP"/>
    </source>
</evidence>
<comment type="caution">
    <text evidence="3">The sequence shown here is derived from an EMBL/GenBank/DDBJ whole genome shotgun (WGS) entry which is preliminary data.</text>
</comment>
<feature type="signal peptide" evidence="2">
    <location>
        <begin position="1"/>
        <end position="39"/>
    </location>
</feature>
<dbReference type="Gene3D" id="2.180.10.10">
    <property type="entry name" value="RHS repeat-associated core"/>
    <property type="match status" value="2"/>
</dbReference>
<organism evidence="3 4">
    <name type="scientific">Streptomyces muensis</name>
    <dbReference type="NCBI Taxonomy" id="1077944"/>
    <lineage>
        <taxon>Bacteria</taxon>
        <taxon>Bacillati</taxon>
        <taxon>Actinomycetota</taxon>
        <taxon>Actinomycetes</taxon>
        <taxon>Kitasatosporales</taxon>
        <taxon>Streptomycetaceae</taxon>
        <taxon>Streptomyces</taxon>
    </lineage>
</organism>
<dbReference type="InterPro" id="IPR050708">
    <property type="entry name" value="T6SS_VgrG/RHS"/>
</dbReference>
<protein>
    <submittedName>
        <fullName evidence="3">RHS repeat-associated core domain-containing protein</fullName>
    </submittedName>
</protein>
<dbReference type="InterPro" id="IPR031325">
    <property type="entry name" value="RHS_repeat"/>
</dbReference>
<feature type="compositionally biased region" description="Basic and acidic residues" evidence="1">
    <location>
        <begin position="1895"/>
        <end position="1904"/>
    </location>
</feature>
<accession>A0A9X1TMA2</accession>
<feature type="chain" id="PRO_5040761463" evidence="2">
    <location>
        <begin position="40"/>
        <end position="2148"/>
    </location>
</feature>
<evidence type="ECO:0000313" key="3">
    <source>
        <dbReference type="EMBL" id="MCF1597341.1"/>
    </source>
</evidence>
<proteinExistence type="predicted"/>
<feature type="region of interest" description="Disordered" evidence="1">
    <location>
        <begin position="72"/>
        <end position="125"/>
    </location>
</feature>
<dbReference type="InterPro" id="IPR032722">
    <property type="entry name" value="Deaminase_XOO_2897"/>
</dbReference>
<reference evidence="3" key="1">
    <citation type="submission" date="2022-01" db="EMBL/GenBank/DDBJ databases">
        <title>Draft Genome Sequences of Seven Type Strains of the Genus Streptomyces.</title>
        <authorList>
            <person name="Aziz S."/>
            <person name="Coretto E."/>
            <person name="Chronakova A."/>
            <person name="Sproer C."/>
            <person name="Huber K."/>
            <person name="Nouioui I."/>
            <person name="Gross H."/>
        </authorList>
    </citation>
    <scope>NUCLEOTIDE SEQUENCE</scope>
    <source>
        <strain evidence="3">DSM 103493</strain>
    </source>
</reference>
<evidence type="ECO:0000313" key="4">
    <source>
        <dbReference type="Proteomes" id="UP001139384"/>
    </source>
</evidence>
<keyword evidence="2" id="KW-0732">Signal</keyword>
<dbReference type="Pfam" id="PF05593">
    <property type="entry name" value="RHS_repeat"/>
    <property type="match status" value="1"/>
</dbReference>
<dbReference type="Pfam" id="PF14440">
    <property type="entry name" value="XOO_2897-deam"/>
    <property type="match status" value="1"/>
</dbReference>
<gene>
    <name evidence="3" type="ORF">L0P92_27840</name>
</gene>
<keyword evidence="4" id="KW-1185">Reference proteome</keyword>
<dbReference type="NCBIfam" id="TIGR03696">
    <property type="entry name" value="Rhs_assc_core"/>
    <property type="match status" value="1"/>
</dbReference>
<dbReference type="PANTHER" id="PTHR32305:SF17">
    <property type="entry name" value="TRNA NUCLEASE WAPA"/>
    <property type="match status" value="1"/>
</dbReference>
<dbReference type="InterPro" id="IPR022385">
    <property type="entry name" value="Rhs_assc_core"/>
</dbReference>
<dbReference type="Proteomes" id="UP001139384">
    <property type="component" value="Unassembled WGS sequence"/>
</dbReference>
<dbReference type="InterPro" id="IPR006530">
    <property type="entry name" value="YD"/>
</dbReference>
<feature type="compositionally biased region" description="Low complexity" evidence="1">
    <location>
        <begin position="1905"/>
        <end position="1920"/>
    </location>
</feature>
<evidence type="ECO:0000256" key="1">
    <source>
        <dbReference type="SAM" id="MobiDB-lite"/>
    </source>
</evidence>
<feature type="region of interest" description="Disordered" evidence="1">
    <location>
        <begin position="1893"/>
        <end position="1920"/>
    </location>
</feature>
<sequence length="2148" mass="229373">MGWGDDVSKGRGTSFRRRGGLVAVTGALVASLLTPVAFAADADPLGRLATQKERVSEVDEVTGLGAKKARARVADSKAENQAQAKRARAEQDADWPSTGKASVSLADGRAKATPGGLPVTLTPKSDADGTATVEVLSRKAAKAAGVSGVLLSVTGQGDAELSLDYGEFASAYGGGWSGRLRLVELPACALTTPEKMKCRTQTPLDSANDVKAQELSATVELAGDTGVSTQLVREASTAEATVLAATATSGESASGSGDYTATPLSASSTWSAGGSSGAFTWSYDIDVPPAAAGPEPALTLSYDSGSVDGKTASTNNQATQVGEGFDLTSSYVERSYGSCEDDGHDGKYDSCWKYENASLVLNGKSSELVKDDTSGEWRLKDDDASTVTHSTNADNGDNNGEYWTVVTGDGTKYVFGLNKLSGAGDERTNSVWTVPVFGDDSGEPCYDATFANAHCTQAWRWNLDYVEDTHGNVMSYWYTKESNSYAKNGATTATATYTRGGYLTKILYGQRSGTLFTADASDKVTFDYSERCTADDCSELTDATSDNWPDVPFDAICAADADCETNVSPTFFTRKRLTGIDTYAWSASSSAYTEVDSWKLTQQFLDGGDIGDTSDQTLVLKSLTRTGKNGDDISLDPITFTYQMRANRVDATDDILPLTRPRIETVTSETGAITDVTISEPECVRGSKMPTAEDDNSLSCYPQYWHINGATEASVDWFHKYKVTAVFTADPTGQNEAVYNSYTYSGPAWHYNDDPLTPSEERTWSQWRGYRKVTAYTGSSDVTQSKTVSLYLQGMDGDKTSSGTRSVTEAGIDLTGLTIADITDSDPYAGFLREQITYDGDTPVSVDVHTPWKTKTATQHKSYADTEAYFVRTQKTSTHTYLTGTSSWRTASSETTYDAYGMAVTVQDNGDTAVDDDQTCTRTWYARNDSTGINSLVSRTRTLGRVCSAAETDLSLPTNSDSRGDVLSDKATVYDNTSATAWTASQTPTKGNANWTGRATAYPAAATSGERHPTSWQTTAKSTYDTLGRVLTATDAGNNTTTTVYTPTAAGPLTRMKLTNAAGHSTYTYTDPATALPVKIYDANLKKTDLTYDALGRLTGVWKPNRSKDAGQSANTTFAYSVTNDAAPWTSTSTLKADGTSYDTTYTIYDALLRQLQTQSPAATAGRLLTDTRYDTRGLAYETHSDIYDTTSEPNGTYTRAEYGESPSQTETVYDGAGRATKSTFLIGGVAQWSSTTSYTGDSTATSAVEGGSATRVFTDVQGRTTERREYAGTSPTGSTYTSTAYTYTRDGLPSTVTGPDGEQWSYGYDLFGRQTSATDPDTGTTATTYTSLDQQETTTDARGRKLLYGYDIIGRTTGVWETSKTDASKLVAYAYDTLAKGQLASTTRYVGGTTGDAYKDAVVSYDSLYRTTETSFTLPSDDALVTSGAVPSATLTFKTDYNVDGTVASTYEPAAGGLDDEYISTTYTDAALPKAVSGTSSYLLGASYSARGEVEQLTFGASAAANTPKAYVTNTWEEGTGRLTESHVTTTAHAYMLQDLQYAYDDAGNVLSISDPTTLGGTSEADNQCFAYDGYRRLTEAWTPKTADCAATGRTTANLDGASPYWTSYTYNDAGLRTTETEHTSSGATTQTYCYEADRPHALKATTTSGDCLTAVEEYDYNELGATETRPDGTATQTLTWNSEGKPATVTESGTGAAAGTTEYVYDAEGNLLIRRNTEGESVLYLGATEVHYNAANGDIWGQRYYTAGGSTVAVRTNESGAETLSFLAGDSHGTSTLAVSSTDLAVTKRYLTPFGENREGGTGTWVDDKSFLGKTADDDTGLTHIGAREYDPSIGRFISVDPLLELDKHQSLNGYGYSENNPATLADPSGLGTPECMSGVITGCTNGVPDSDSVYHPERDGHGTASTSSTGSGTATGGSVEYETPVAKGCGFWDLECGWDQLWHTECGFWDLKCGFKENYNAWKNALAPDLEDIEGCADLEVGSCGWLIAGFLPAGKLGKLGKLLGEGKDAKRAAEMIGEAIELVGKIPYGEGHLSKAVQLQRLIDKKKNGNYASALLDDGTTLVAHADSTLHSEEYLLNRAGDRKIVAVYSEREPCDTGHKCMSKLRAAGVKNISWSYDWNGIGDAGRAKSTKELSEAVKKLFKG</sequence>
<dbReference type="EMBL" id="JAKEIP010000141">
    <property type="protein sequence ID" value="MCF1597341.1"/>
    <property type="molecule type" value="Genomic_DNA"/>
</dbReference>
<dbReference type="PANTHER" id="PTHR32305">
    <property type="match status" value="1"/>
</dbReference>
<dbReference type="NCBIfam" id="TIGR01643">
    <property type="entry name" value="YD_repeat_2x"/>
    <property type="match status" value="1"/>
</dbReference>
<name>A0A9X1TMA2_STRM4</name>